<keyword evidence="1" id="KW-0067">ATP-binding</keyword>
<gene>
    <name evidence="3" type="ORF">CODIS_21450</name>
</gene>
<comment type="caution">
    <text evidence="3">The sequence shown here is derived from an EMBL/GenBank/DDBJ whole genome shotgun (WGS) entry which is preliminary data.</text>
</comment>
<name>A0A7Z0VL81_9GAMM</name>
<accession>A0A7Z0VL81</accession>
<dbReference type="EMBL" id="MARB01000010">
    <property type="protein sequence ID" value="ODJ87727.1"/>
    <property type="molecule type" value="Genomic_DNA"/>
</dbReference>
<organism evidence="3 4">
    <name type="scientific">Candidatus Thiodiazotropha endolucinida</name>
    <dbReference type="NCBI Taxonomy" id="1655433"/>
    <lineage>
        <taxon>Bacteria</taxon>
        <taxon>Pseudomonadati</taxon>
        <taxon>Pseudomonadota</taxon>
        <taxon>Gammaproteobacteria</taxon>
        <taxon>Chromatiales</taxon>
        <taxon>Sedimenticolaceae</taxon>
        <taxon>Candidatus Thiodiazotropha</taxon>
    </lineage>
</organism>
<dbReference type="RefSeq" id="WP_069124737.1">
    <property type="nucleotide sequence ID" value="NZ_MARB01000010.1"/>
</dbReference>
<dbReference type="OrthoDB" id="5372487at2"/>
<dbReference type="SUPFAM" id="SSF56059">
    <property type="entry name" value="Glutathione synthetase ATP-binding domain-like"/>
    <property type="match status" value="1"/>
</dbReference>
<dbReference type="PROSITE" id="PS50975">
    <property type="entry name" value="ATP_GRASP"/>
    <property type="match status" value="1"/>
</dbReference>
<evidence type="ECO:0000313" key="4">
    <source>
        <dbReference type="Proteomes" id="UP000094769"/>
    </source>
</evidence>
<keyword evidence="4" id="KW-1185">Reference proteome</keyword>
<dbReference type="GO" id="GO:0005524">
    <property type="term" value="F:ATP binding"/>
    <property type="evidence" value="ECO:0007669"/>
    <property type="project" value="UniProtKB-UniRule"/>
</dbReference>
<dbReference type="Gene3D" id="3.30.470.20">
    <property type="entry name" value="ATP-grasp fold, B domain"/>
    <property type="match status" value="1"/>
</dbReference>
<evidence type="ECO:0000259" key="2">
    <source>
        <dbReference type="PROSITE" id="PS50975"/>
    </source>
</evidence>
<dbReference type="Gene3D" id="3.40.50.20">
    <property type="match status" value="1"/>
</dbReference>
<dbReference type="InterPro" id="IPR011761">
    <property type="entry name" value="ATP-grasp"/>
</dbReference>
<evidence type="ECO:0000313" key="3">
    <source>
        <dbReference type="EMBL" id="ODJ87727.1"/>
    </source>
</evidence>
<evidence type="ECO:0000256" key="1">
    <source>
        <dbReference type="PROSITE-ProRule" id="PRU00409"/>
    </source>
</evidence>
<dbReference type="Proteomes" id="UP000094769">
    <property type="component" value="Unassembled WGS sequence"/>
</dbReference>
<dbReference type="AlphaFoldDB" id="A0A7Z0VL81"/>
<keyword evidence="1" id="KW-0547">Nucleotide-binding</keyword>
<dbReference type="Pfam" id="PF15632">
    <property type="entry name" value="ATPgrasp_Ter"/>
    <property type="match status" value="1"/>
</dbReference>
<reference evidence="3 4" key="1">
    <citation type="submission" date="2016-06" db="EMBL/GenBank/DDBJ databases">
        <title>Genome sequence of endosymbiont of Candidatus Endolucinida thiodiazotropha.</title>
        <authorList>
            <person name="Poehlein A."/>
            <person name="Koenig S."/>
            <person name="Heiden S.E."/>
            <person name="Thuermer A."/>
            <person name="Voget S."/>
            <person name="Daniel R."/>
            <person name="Markert S."/>
            <person name="Gros O."/>
            <person name="Schweder T."/>
        </authorList>
    </citation>
    <scope>NUCLEOTIDE SEQUENCE [LARGE SCALE GENOMIC DNA]</scope>
    <source>
        <strain evidence="3 4">COS</strain>
    </source>
</reference>
<protein>
    <submittedName>
        <fullName evidence="3">Carbamoyl phosphate synthase-like protein</fullName>
    </submittedName>
</protein>
<feature type="domain" description="ATP-grasp" evidence="2">
    <location>
        <begin position="122"/>
        <end position="313"/>
    </location>
</feature>
<sequence>MKKIKNILVTDGNSRAALAVTRSLGSKGYNLFVGERVKPSLASRSKYCIDAVLYPDPVNEYGKFCHKIKEIIDILKIDLVIPVTDICIFPISNMVKDGVIKNITQLANDNTMKLAANKSELTKQAVELEIPVPLSHIIVSKNDIALQNLKIPYPVVVKPSRSRVMIDGKWIFTSVTYAGSHDELQSILEKTNSEVFPVILQERVRGKGIGAFYCYDKGRCVAKFLHRRIREKPPSGGVSVLRESVEIDPDIDRYSQTLLEKIKWHGVAMVEYKYDDEKDIPYFMEINGRFWGSLQLAIDAGVDFPNILVNIFQNIDVGDATNYKIGVKTRWLWGDIDLLLMLLIKSRSQLKLPDDYGPKWKVIANILKPFSKNQHYEVLSIKDIKPWFHESRQWISNLVK</sequence>
<dbReference type="GO" id="GO:0046872">
    <property type="term" value="F:metal ion binding"/>
    <property type="evidence" value="ECO:0007669"/>
    <property type="project" value="InterPro"/>
</dbReference>
<proteinExistence type="predicted"/>